<accession>D9PV93</accession>
<evidence type="ECO:0000313" key="2">
    <source>
        <dbReference type="Proteomes" id="UP000000345"/>
    </source>
</evidence>
<evidence type="ECO:0000313" key="1">
    <source>
        <dbReference type="EMBL" id="ADL58141.1"/>
    </source>
</evidence>
<dbReference type="KEGG" id="mmg:MTBMA_c05460"/>
<protein>
    <submittedName>
        <fullName evidence="1">Uncharacterized protein</fullName>
    </submittedName>
</protein>
<dbReference type="OrthoDB" id="82384at2157"/>
<keyword evidence="2" id="KW-1185">Reference proteome</keyword>
<dbReference type="HOGENOM" id="CLU_1544231_0_0_2"/>
<dbReference type="Proteomes" id="UP000000345">
    <property type="component" value="Chromosome"/>
</dbReference>
<gene>
    <name evidence="1" type="ordered locus">MTBMA_c05460</name>
</gene>
<dbReference type="EMBL" id="CP001710">
    <property type="protein sequence ID" value="ADL58141.1"/>
    <property type="molecule type" value="Genomic_DNA"/>
</dbReference>
<reference key="1">
    <citation type="submission" date="2009-08" db="EMBL/GenBank/DDBJ databases">
        <title>The genome sequence of Methanothermobacter marburgensis.</title>
        <authorList>
            <person name="Kaster A."/>
            <person name="Seedorf H."/>
            <person name="Goenrich M."/>
            <person name="Wiezer A."/>
            <person name="Liesegang H."/>
            <person name="Thauer R."/>
            <person name="Gottschalk G."/>
        </authorList>
    </citation>
    <scope>NUCLEOTIDE SEQUENCE</scope>
    <source>
        <strain>Marburg</strain>
    </source>
</reference>
<reference evidence="1 2" key="2">
    <citation type="journal article" date="2010" name="J. Bacteriol.">
        <title>Complete genome sequence of Methanothermobacter marburgensis, a methanoarchaeon model organism.</title>
        <authorList>
            <person name="Liesegang H."/>
            <person name="Kaster A.K."/>
            <person name="Wiezer A."/>
            <person name="Goenrich M."/>
            <person name="Wollherr A."/>
            <person name="Seedorf H."/>
            <person name="Gottschalk G."/>
            <person name="Thauer R.K."/>
        </authorList>
    </citation>
    <scope>NUCLEOTIDE SEQUENCE [LARGE SCALE GENOMIC DNA]</scope>
    <source>
        <strain evidence="2">ATCC BAA-927 / DSM 2133 / JCM 14651 / NBRC 100331 / OCM 82 / Marburg</strain>
    </source>
</reference>
<name>D9PV93_METTM</name>
<sequence length="172" mass="18083">MRKALIPVMVLFLLVMGVFTAAAVNETGNNSSVNNTSTPRGGVVQPLSLWSSVTVEPSTISLGTVPPDGIERSYPDAVTATVNYIIAGGDTLSVRASGNLVNTANSSLTIPLSNFKFSTPSLSKRPFTTSNQVIMTYSGFIGSSSVPLSLYITVPTYTDPGTYSTTLIYTST</sequence>
<dbReference type="PaxDb" id="79929-MTBMA_c05460"/>
<dbReference type="STRING" id="79929.MTBMA_c05460"/>
<proteinExistence type="predicted"/>
<organism evidence="1 2">
    <name type="scientific">Methanothermobacter marburgensis (strain ATCC BAA-927 / DSM 2133 / JCM 14651 / NBRC 100331 / OCM 82 / Marburg)</name>
    <name type="common">Methanobacterium thermoautotrophicum</name>
    <dbReference type="NCBI Taxonomy" id="79929"/>
    <lineage>
        <taxon>Archaea</taxon>
        <taxon>Methanobacteriati</taxon>
        <taxon>Methanobacteriota</taxon>
        <taxon>Methanomada group</taxon>
        <taxon>Methanobacteria</taxon>
        <taxon>Methanobacteriales</taxon>
        <taxon>Methanobacteriaceae</taxon>
        <taxon>Methanothermobacter</taxon>
    </lineage>
</organism>
<dbReference type="AlphaFoldDB" id="D9PV93"/>